<accession>A0A940YT43</accession>
<evidence type="ECO:0000256" key="2">
    <source>
        <dbReference type="ARBA" id="ARBA00023125"/>
    </source>
</evidence>
<organism evidence="6 7">
    <name type="scientific">Ideonella aquatica</name>
    <dbReference type="NCBI Taxonomy" id="2824119"/>
    <lineage>
        <taxon>Bacteria</taxon>
        <taxon>Pseudomonadati</taxon>
        <taxon>Pseudomonadota</taxon>
        <taxon>Betaproteobacteria</taxon>
        <taxon>Burkholderiales</taxon>
        <taxon>Sphaerotilaceae</taxon>
        <taxon>Ideonella</taxon>
    </lineage>
</organism>
<dbReference type="Proteomes" id="UP000678374">
    <property type="component" value="Unassembled WGS sequence"/>
</dbReference>
<dbReference type="EMBL" id="JAGQDE010000048">
    <property type="protein sequence ID" value="MBQ0961966.1"/>
    <property type="molecule type" value="Genomic_DNA"/>
</dbReference>
<keyword evidence="7" id="KW-1185">Reference proteome</keyword>
<keyword evidence="3" id="KW-0804">Transcription</keyword>
<feature type="domain" description="HTH araC/xylS-type" evidence="5">
    <location>
        <begin position="34"/>
        <end position="135"/>
    </location>
</feature>
<dbReference type="GO" id="GO:0003700">
    <property type="term" value="F:DNA-binding transcription factor activity"/>
    <property type="evidence" value="ECO:0007669"/>
    <property type="project" value="InterPro"/>
</dbReference>
<keyword evidence="2" id="KW-0238">DNA-binding</keyword>
<feature type="region of interest" description="Disordered" evidence="4">
    <location>
        <begin position="129"/>
        <end position="148"/>
    </location>
</feature>
<dbReference type="AlphaFoldDB" id="A0A940YT43"/>
<evidence type="ECO:0000259" key="5">
    <source>
        <dbReference type="PROSITE" id="PS01124"/>
    </source>
</evidence>
<evidence type="ECO:0000256" key="4">
    <source>
        <dbReference type="SAM" id="MobiDB-lite"/>
    </source>
</evidence>
<dbReference type="GO" id="GO:0043565">
    <property type="term" value="F:sequence-specific DNA binding"/>
    <property type="evidence" value="ECO:0007669"/>
    <property type="project" value="InterPro"/>
</dbReference>
<dbReference type="SUPFAM" id="SSF46689">
    <property type="entry name" value="Homeodomain-like"/>
    <property type="match status" value="1"/>
</dbReference>
<gene>
    <name evidence="6" type="ORF">KAK06_23715</name>
</gene>
<dbReference type="Pfam" id="PF12833">
    <property type="entry name" value="HTH_18"/>
    <property type="match status" value="1"/>
</dbReference>
<dbReference type="InterPro" id="IPR009057">
    <property type="entry name" value="Homeodomain-like_sf"/>
</dbReference>
<evidence type="ECO:0000313" key="6">
    <source>
        <dbReference type="EMBL" id="MBQ0961966.1"/>
    </source>
</evidence>
<name>A0A940YT43_9BURK</name>
<dbReference type="PROSITE" id="PS01124">
    <property type="entry name" value="HTH_ARAC_FAMILY_2"/>
    <property type="match status" value="1"/>
</dbReference>
<dbReference type="Gene3D" id="1.10.10.60">
    <property type="entry name" value="Homeodomain-like"/>
    <property type="match status" value="1"/>
</dbReference>
<proteinExistence type="predicted"/>
<dbReference type="PANTHER" id="PTHR46796">
    <property type="entry name" value="HTH-TYPE TRANSCRIPTIONAL ACTIVATOR RHAS-RELATED"/>
    <property type="match status" value="1"/>
</dbReference>
<evidence type="ECO:0000256" key="3">
    <source>
        <dbReference type="ARBA" id="ARBA00023163"/>
    </source>
</evidence>
<dbReference type="PANTHER" id="PTHR46796:SF12">
    <property type="entry name" value="HTH-TYPE DNA-BINDING TRANSCRIPTIONAL ACTIVATOR EUTR"/>
    <property type="match status" value="1"/>
</dbReference>
<evidence type="ECO:0000256" key="1">
    <source>
        <dbReference type="ARBA" id="ARBA00023015"/>
    </source>
</evidence>
<keyword evidence="1" id="KW-0805">Transcription regulation</keyword>
<protein>
    <submittedName>
        <fullName evidence="6">Helix-turn-helix domain-containing protein</fullName>
    </submittedName>
</protein>
<dbReference type="RefSeq" id="WP_210804648.1">
    <property type="nucleotide sequence ID" value="NZ_JAGQDE010000048.1"/>
</dbReference>
<evidence type="ECO:0000313" key="7">
    <source>
        <dbReference type="Proteomes" id="UP000678374"/>
    </source>
</evidence>
<dbReference type="InterPro" id="IPR050204">
    <property type="entry name" value="AraC_XylS_family_regulators"/>
</dbReference>
<dbReference type="InterPro" id="IPR018060">
    <property type="entry name" value="HTH_AraC"/>
</dbReference>
<reference evidence="6" key="1">
    <citation type="submission" date="2021-04" db="EMBL/GenBank/DDBJ databases">
        <title>The genome sequence of Ideonella sp. 4Y11.</title>
        <authorList>
            <person name="Liu Y."/>
        </authorList>
    </citation>
    <scope>NUCLEOTIDE SEQUENCE</scope>
    <source>
        <strain evidence="6">4Y11</strain>
    </source>
</reference>
<comment type="caution">
    <text evidence="6">The sequence shown here is derived from an EMBL/GenBank/DDBJ whole genome shotgun (WGS) entry which is preliminary data.</text>
</comment>
<sequence>MYQGSRRRWGVARSISVTWSTLPRAATPSRRAVDRACELMPGNTAKPMSVLELCHQVGASRRQLNHCFHDALGTSPLKAPRLVRLDGARRELKPGRDRSLTVQDGPPRWGFWLLGQCVLVDKKQCGALPSATPRVEGRDGSHPSKGGC</sequence>